<proteinExistence type="predicted"/>
<reference evidence="1 2" key="1">
    <citation type="journal article" date="2019" name="Int. J. Syst. Evol. Microbiol.">
        <title>The Global Catalogue of Microorganisms (GCM) 10K type strain sequencing project: providing services to taxonomists for standard genome sequencing and annotation.</title>
        <authorList>
            <consortium name="The Broad Institute Genomics Platform"/>
            <consortium name="The Broad Institute Genome Sequencing Center for Infectious Disease"/>
            <person name="Wu L."/>
            <person name="Ma J."/>
        </authorList>
    </citation>
    <scope>NUCLEOTIDE SEQUENCE [LARGE SCALE GENOMIC DNA]</scope>
    <source>
        <strain evidence="1 2">JCM 13581</strain>
    </source>
</reference>
<dbReference type="RefSeq" id="WP_344258968.1">
    <property type="nucleotide sequence ID" value="NZ_BAAAMJ010000008.1"/>
</dbReference>
<comment type="caution">
    <text evidence="1">The sequence shown here is derived from an EMBL/GenBank/DDBJ whole genome shotgun (WGS) entry which is preliminary data.</text>
</comment>
<evidence type="ECO:0000313" key="2">
    <source>
        <dbReference type="Proteomes" id="UP001501303"/>
    </source>
</evidence>
<gene>
    <name evidence="1" type="ORF">GCM10009716_08870</name>
</gene>
<sequence length="42" mass="4746">MSGVITDRAKVRVYAQRHGIIRMQALDTEESARFIDQLAGEL</sequence>
<evidence type="ECO:0000313" key="1">
    <source>
        <dbReference type="EMBL" id="GAA1901222.1"/>
    </source>
</evidence>
<protein>
    <submittedName>
        <fullName evidence="1">Uncharacterized protein</fullName>
    </submittedName>
</protein>
<dbReference type="Proteomes" id="UP001501303">
    <property type="component" value="Unassembled WGS sequence"/>
</dbReference>
<dbReference type="EMBL" id="BAAAMJ010000008">
    <property type="protein sequence ID" value="GAA1901222.1"/>
    <property type="molecule type" value="Genomic_DNA"/>
</dbReference>
<accession>A0ABN2NSL8</accession>
<organism evidence="1 2">
    <name type="scientific">Streptomyces sodiiphilus</name>
    <dbReference type="NCBI Taxonomy" id="226217"/>
    <lineage>
        <taxon>Bacteria</taxon>
        <taxon>Bacillati</taxon>
        <taxon>Actinomycetota</taxon>
        <taxon>Actinomycetes</taxon>
        <taxon>Kitasatosporales</taxon>
        <taxon>Streptomycetaceae</taxon>
        <taxon>Streptomyces</taxon>
    </lineage>
</organism>
<keyword evidence="2" id="KW-1185">Reference proteome</keyword>
<name>A0ABN2NSL8_9ACTN</name>